<sequence length="113" mass="12701">MRLQGGSSHENIYYEKFDSKGCIVMKQTGHAAPPESSIMQALEQAKLAMLLLQKAASCKRWNKRSERIHLSRQFFIYAKGIEKFDSKGCIVMKQTGHAAPPESSIMQALEQAK</sequence>
<keyword evidence="2" id="KW-1185">Reference proteome</keyword>
<evidence type="ECO:0000313" key="1">
    <source>
        <dbReference type="EMBL" id="KAJ8626575.1"/>
    </source>
</evidence>
<gene>
    <name evidence="1" type="ORF">MRB53_019882</name>
</gene>
<evidence type="ECO:0000313" key="2">
    <source>
        <dbReference type="Proteomes" id="UP001234297"/>
    </source>
</evidence>
<dbReference type="EMBL" id="CM056814">
    <property type="protein sequence ID" value="KAJ8626575.1"/>
    <property type="molecule type" value="Genomic_DNA"/>
</dbReference>
<comment type="caution">
    <text evidence="1">The sequence shown here is derived from an EMBL/GenBank/DDBJ whole genome shotgun (WGS) entry which is preliminary data.</text>
</comment>
<accession>A0ACC2KZT6</accession>
<dbReference type="Proteomes" id="UP001234297">
    <property type="component" value="Chromosome 6"/>
</dbReference>
<proteinExistence type="predicted"/>
<protein>
    <submittedName>
        <fullName evidence="1">Uncharacterized protein</fullName>
    </submittedName>
</protein>
<organism evidence="1 2">
    <name type="scientific">Persea americana</name>
    <name type="common">Avocado</name>
    <dbReference type="NCBI Taxonomy" id="3435"/>
    <lineage>
        <taxon>Eukaryota</taxon>
        <taxon>Viridiplantae</taxon>
        <taxon>Streptophyta</taxon>
        <taxon>Embryophyta</taxon>
        <taxon>Tracheophyta</taxon>
        <taxon>Spermatophyta</taxon>
        <taxon>Magnoliopsida</taxon>
        <taxon>Magnoliidae</taxon>
        <taxon>Laurales</taxon>
        <taxon>Lauraceae</taxon>
        <taxon>Persea</taxon>
    </lineage>
</organism>
<name>A0ACC2KZT6_PERAE</name>
<reference evidence="1 2" key="1">
    <citation type="journal article" date="2022" name="Hortic Res">
        <title>A haplotype resolved chromosomal level avocado genome allows analysis of novel avocado genes.</title>
        <authorList>
            <person name="Nath O."/>
            <person name="Fletcher S.J."/>
            <person name="Hayward A."/>
            <person name="Shaw L.M."/>
            <person name="Masouleh A.K."/>
            <person name="Furtado A."/>
            <person name="Henry R.J."/>
            <person name="Mitter N."/>
        </authorList>
    </citation>
    <scope>NUCLEOTIDE SEQUENCE [LARGE SCALE GENOMIC DNA]</scope>
    <source>
        <strain evidence="2">cv. Hass</strain>
    </source>
</reference>